<feature type="signal peptide" evidence="5">
    <location>
        <begin position="1"/>
        <end position="21"/>
    </location>
</feature>
<feature type="chain" id="PRO_5046468299" evidence="5">
    <location>
        <begin position="22"/>
        <end position="762"/>
    </location>
</feature>
<name>A0ABT3RDW2_9BACT</name>
<dbReference type="Gene3D" id="2.70.98.10">
    <property type="match status" value="1"/>
</dbReference>
<dbReference type="Proteomes" id="UP001207228">
    <property type="component" value="Unassembled WGS sequence"/>
</dbReference>
<dbReference type="Pfam" id="PF17678">
    <property type="entry name" value="Glyco_hydro_92N"/>
    <property type="match status" value="1"/>
</dbReference>
<evidence type="ECO:0000256" key="4">
    <source>
        <dbReference type="SAM" id="MobiDB-lite"/>
    </source>
</evidence>
<feature type="domain" description="Glycosyl hydrolase family 92 N-terminal" evidence="7">
    <location>
        <begin position="33"/>
        <end position="259"/>
    </location>
</feature>
<dbReference type="Gene3D" id="1.20.1610.10">
    <property type="entry name" value="alpha-1,2-mannosidases domains"/>
    <property type="match status" value="1"/>
</dbReference>
<dbReference type="PANTHER" id="PTHR12143:SF43">
    <property type="entry name" value="PUTATIVE-RELATED"/>
    <property type="match status" value="1"/>
</dbReference>
<accession>A0ABT3RDW2</accession>
<dbReference type="Pfam" id="PF07971">
    <property type="entry name" value="Glyco_hydro_92"/>
    <property type="match status" value="1"/>
</dbReference>
<gene>
    <name evidence="8" type="ORF">OO017_07260</name>
</gene>
<proteinExistence type="predicted"/>
<dbReference type="Gene3D" id="3.30.2080.10">
    <property type="entry name" value="GH92 mannosidase domain"/>
    <property type="match status" value="1"/>
</dbReference>
<comment type="caution">
    <text evidence="8">The sequence shown here is derived from an EMBL/GenBank/DDBJ whole genome shotgun (WGS) entry which is preliminary data.</text>
</comment>
<comment type="cofactor">
    <cofactor evidence="1">
        <name>Ca(2+)</name>
        <dbReference type="ChEBI" id="CHEBI:29108"/>
    </cofactor>
</comment>
<evidence type="ECO:0000256" key="5">
    <source>
        <dbReference type="SAM" id="SignalP"/>
    </source>
</evidence>
<dbReference type="InterPro" id="IPR050883">
    <property type="entry name" value="PNGase"/>
</dbReference>
<reference evidence="8 9" key="1">
    <citation type="submission" date="2022-11" db="EMBL/GenBank/DDBJ databases">
        <title>The characterization of three novel Bacteroidetes species and genomic analysis of their roles in tidal elemental geochemical cycles.</title>
        <authorList>
            <person name="Ma K.-J."/>
        </authorList>
    </citation>
    <scope>NUCLEOTIDE SEQUENCE [LARGE SCALE GENOMIC DNA]</scope>
    <source>
        <strain evidence="8 9">M82</strain>
    </source>
</reference>
<dbReference type="GO" id="GO:0016787">
    <property type="term" value="F:hydrolase activity"/>
    <property type="evidence" value="ECO:0007669"/>
    <property type="project" value="UniProtKB-KW"/>
</dbReference>
<keyword evidence="3" id="KW-0106">Calcium</keyword>
<feature type="domain" description="Glycosyl hydrolase family 92" evidence="6">
    <location>
        <begin position="265"/>
        <end position="740"/>
    </location>
</feature>
<dbReference type="InterPro" id="IPR008928">
    <property type="entry name" value="6-hairpin_glycosidase_sf"/>
</dbReference>
<evidence type="ECO:0000313" key="9">
    <source>
        <dbReference type="Proteomes" id="UP001207228"/>
    </source>
</evidence>
<evidence type="ECO:0000259" key="6">
    <source>
        <dbReference type="Pfam" id="PF07971"/>
    </source>
</evidence>
<organism evidence="8 9">
    <name type="scientific">Pontibacter anaerobius</name>
    <dbReference type="NCBI Taxonomy" id="2993940"/>
    <lineage>
        <taxon>Bacteria</taxon>
        <taxon>Pseudomonadati</taxon>
        <taxon>Bacteroidota</taxon>
        <taxon>Cytophagia</taxon>
        <taxon>Cytophagales</taxon>
        <taxon>Hymenobacteraceae</taxon>
        <taxon>Pontibacter</taxon>
    </lineage>
</organism>
<evidence type="ECO:0000313" key="8">
    <source>
        <dbReference type="EMBL" id="MCX2739737.1"/>
    </source>
</evidence>
<dbReference type="InterPro" id="IPR041371">
    <property type="entry name" value="GH92_N"/>
</dbReference>
<evidence type="ECO:0000256" key="1">
    <source>
        <dbReference type="ARBA" id="ARBA00001913"/>
    </source>
</evidence>
<protein>
    <submittedName>
        <fullName evidence="8">GH92 family glycosyl hydrolase</fullName>
    </submittedName>
</protein>
<dbReference type="EMBL" id="JAPFQO010000003">
    <property type="protein sequence ID" value="MCX2739737.1"/>
    <property type="molecule type" value="Genomic_DNA"/>
</dbReference>
<dbReference type="Gene3D" id="1.20.1050.60">
    <property type="entry name" value="alpha-1,2-mannosidase"/>
    <property type="match status" value="1"/>
</dbReference>
<evidence type="ECO:0000256" key="2">
    <source>
        <dbReference type="ARBA" id="ARBA00011245"/>
    </source>
</evidence>
<evidence type="ECO:0000259" key="7">
    <source>
        <dbReference type="Pfam" id="PF17678"/>
    </source>
</evidence>
<comment type="subunit">
    <text evidence="2">Monomer.</text>
</comment>
<keyword evidence="8" id="KW-0378">Hydrolase</keyword>
<evidence type="ECO:0000256" key="3">
    <source>
        <dbReference type="ARBA" id="ARBA00022837"/>
    </source>
</evidence>
<dbReference type="PANTHER" id="PTHR12143">
    <property type="entry name" value="PEPTIDE N-GLYCANASE PNGASE -RELATED"/>
    <property type="match status" value="1"/>
</dbReference>
<dbReference type="SUPFAM" id="SSF48208">
    <property type="entry name" value="Six-hairpin glycosidases"/>
    <property type="match status" value="1"/>
</dbReference>
<keyword evidence="5" id="KW-0732">Signal</keyword>
<keyword evidence="9" id="KW-1185">Reference proteome</keyword>
<sequence>MKKTVITLLSSFICTATLAQAVLVDKVTDPVEWVNPLVGTDSKHSLSNGNTYPAIALPWGMNFWMPQTGKMGDGWGYMYSADKIRGFKQTHQPSPWMNDYGQFAIMPVTGRLRFDQDSRASWFSHKAEVAKPYYYSVYLADHNVTTEITPTERAASFRFTFPKTDSAYVVIDAFDKGSYVKIIPAENKIIGYTTKNSGGVPENFKNYFVIVFDKPFANTHTWSDTLLSSKQELQANHVGAVVGFKTKKGEQVNARVASSFISPEQAERNLQEIGSDDFESIKAKGKQAWNKQLSRVAVEGGTPEQMRTFYSNLYRTLLFPRKFYEIDANGKVVHYSPYNGKVLPGFMYTDTGFWDTFRALFPFLNLMYPSVNAEIQEGLANTFKEGGWLPEWASPGYRNVMVGNNSASVVADAYLKGIRGQDMKALYEAVLKGANNAGPLTAVGRAGADYYTKLGYVPYDVKINENAARTLEYAYDDFAIYQLAKALKRPKKEINLYAKRALNYRHLYDSATGLMRGKNQDGTFQAPFNPFKWGDAFTEGNSWHYSWSVFHDVQGLIDLMGGKENFTAKLDSVFTLPPVYDESYYGAVIHEIREMQIANMGQYAHGNQPIQHMIYLYNYAGEPWKAQYWVRETMNRMYTPAPDGYCGDEDNGQTSAWYVFSALGFYPVTPATDQYVLGAPLFKKATLQLENGKQLVINAPQNSDGNRYIQSMRLNGKTYDKNWLSHSELMKGASIDVEMSPTPNKERGTQEGAFPYSLSNEK</sequence>
<dbReference type="InterPro" id="IPR014718">
    <property type="entry name" value="GH-type_carb-bd"/>
</dbReference>
<dbReference type="InterPro" id="IPR005887">
    <property type="entry name" value="GH92_a_mannosidase_put"/>
</dbReference>
<feature type="region of interest" description="Disordered" evidence="4">
    <location>
        <begin position="738"/>
        <end position="762"/>
    </location>
</feature>
<dbReference type="InterPro" id="IPR012939">
    <property type="entry name" value="Glyco_hydro_92"/>
</dbReference>
<dbReference type="NCBIfam" id="TIGR01180">
    <property type="entry name" value="aman2_put"/>
    <property type="match status" value="1"/>
</dbReference>